<accession>A0ABS1UVI2</accession>
<dbReference type="EMBL" id="JAETXL010000011">
    <property type="protein sequence ID" value="MBL6279653.1"/>
    <property type="molecule type" value="Genomic_DNA"/>
</dbReference>
<organism evidence="2 3">
    <name type="scientific">Micromonospora fiedleri</name>
    <dbReference type="NCBI Taxonomy" id="1157498"/>
    <lineage>
        <taxon>Bacteria</taxon>
        <taxon>Bacillati</taxon>
        <taxon>Actinomycetota</taxon>
        <taxon>Actinomycetes</taxon>
        <taxon>Micromonosporales</taxon>
        <taxon>Micromonosporaceae</taxon>
        <taxon>Micromonospora</taxon>
    </lineage>
</organism>
<feature type="region of interest" description="Disordered" evidence="1">
    <location>
        <begin position="336"/>
        <end position="405"/>
    </location>
</feature>
<sequence>MYATTMTIDADDDQPVVAHRFDPRRHRRIPGLFDLWLTSGARGGLVLPTKPDRPLTARAITELVLRSGEAADDVRILTDDGARHAELFSEVAGLLAHDVLVSPEGAEIRQHGGRGGPLHAVPVDREARRARDWLVIQPPDLATPLPGWFTVERGLVRPRKGVVSLPLHGGAVLATRADFVARRATAHRLGTTVGGLVTVAVTARAGGFLVGDYGGTQRVYRGDQLAALLGDLPLYGSDLRLWLTWPSDPEEQHSLGTHARELAETTGATVWTPPPGGSAELVDGRHDLRALDHAGRPAEWHAYRPPFAAGPPALRTTPTGLLVPASARLSLTLTSPPDIETEQTDPSPAVGSPAPPPVEPSPDTTATQPTDRIPQAAEPTKADESVDQAAALPDEPTKQVSAQADEPVQRMLAAVESAGAGVPATPLARPALTGEDRRAPGYGLRWLSPGQQVNAERFEAFVASPVDAQTVGEGLPGAELFLLAFLDPRSVPEGRQLLRVRVDPGGAIPMSALRARLPARLQHLRGLREAYLLPAARLDRVVAVDTFTVDPAGELTSTGECAPEPLWIRCGSPARLTAGLPHEVRRWPAFGTRRAYALLPADRVRLPRHWLRLYRRQPPVTAGRLMVELRVPRGRTIDVTATADLLAPLSRVRSRAEALRAAQVELILASRSYPRVRVRRAYRAEAGAWQRVPRLEQGPLPSVLSRLQPPS</sequence>
<keyword evidence="3" id="KW-1185">Reference proteome</keyword>
<reference evidence="2 3" key="1">
    <citation type="submission" date="2021-01" db="EMBL/GenBank/DDBJ databases">
        <title>Genome sequencing of Micromonospora fiedleri MG-37.</title>
        <authorList>
            <person name="Moreland P.E.J."/>
            <person name="Stach J.E.M."/>
        </authorList>
    </citation>
    <scope>NUCLEOTIDE SEQUENCE [LARGE SCALE GENOMIC DNA]</scope>
    <source>
        <strain evidence="2 3">MG-37</strain>
    </source>
</reference>
<proteinExistence type="predicted"/>
<comment type="caution">
    <text evidence="2">The sequence shown here is derived from an EMBL/GenBank/DDBJ whole genome shotgun (WGS) entry which is preliminary data.</text>
</comment>
<gene>
    <name evidence="2" type="ORF">JMF97_26205</name>
</gene>
<evidence type="ECO:0000313" key="3">
    <source>
        <dbReference type="Proteomes" id="UP000661193"/>
    </source>
</evidence>
<dbReference type="Proteomes" id="UP000661193">
    <property type="component" value="Unassembled WGS sequence"/>
</dbReference>
<name>A0ABS1UVI2_9ACTN</name>
<protein>
    <submittedName>
        <fullName evidence="2">Uncharacterized protein</fullName>
    </submittedName>
</protein>
<evidence type="ECO:0000256" key="1">
    <source>
        <dbReference type="SAM" id="MobiDB-lite"/>
    </source>
</evidence>
<evidence type="ECO:0000313" key="2">
    <source>
        <dbReference type="EMBL" id="MBL6279653.1"/>
    </source>
</evidence>